<reference evidence="3 4" key="1">
    <citation type="submission" date="2020-10" db="EMBL/GenBank/DDBJ databases">
        <title>Identification of Nocardia species via Next-generation sequencing and recognition of intraspecies genetic diversity.</title>
        <authorList>
            <person name="Li P."/>
            <person name="Li P."/>
            <person name="Lu B."/>
        </authorList>
    </citation>
    <scope>NUCLEOTIDE SEQUENCE [LARGE SCALE GENOMIC DNA]</scope>
    <source>
        <strain evidence="3 4">BJ06-0157</strain>
    </source>
</reference>
<feature type="chain" id="PRO_5046305380" evidence="1">
    <location>
        <begin position="22"/>
        <end position="217"/>
    </location>
</feature>
<gene>
    <name evidence="3" type="ORF">IU459_28105</name>
</gene>
<dbReference type="PANTHER" id="PTHR10900:SF77">
    <property type="entry name" value="FI19380P1"/>
    <property type="match status" value="1"/>
</dbReference>
<dbReference type="Proteomes" id="UP000702209">
    <property type="component" value="Unassembled WGS sequence"/>
</dbReference>
<keyword evidence="1" id="KW-0732">Signal</keyword>
<accession>A0ABS0CXP6</accession>
<dbReference type="InterPro" id="IPR050904">
    <property type="entry name" value="Adhesion/Biosynth-related"/>
</dbReference>
<dbReference type="InterPro" id="IPR000782">
    <property type="entry name" value="FAS1_domain"/>
</dbReference>
<dbReference type="Pfam" id="PF02469">
    <property type="entry name" value="Fasciclin"/>
    <property type="match status" value="1"/>
</dbReference>
<dbReference type="InterPro" id="IPR036378">
    <property type="entry name" value="FAS1_dom_sf"/>
</dbReference>
<dbReference type="SMART" id="SM00554">
    <property type="entry name" value="FAS1"/>
    <property type="match status" value="1"/>
</dbReference>
<evidence type="ECO:0000259" key="2">
    <source>
        <dbReference type="PROSITE" id="PS50213"/>
    </source>
</evidence>
<evidence type="ECO:0000256" key="1">
    <source>
        <dbReference type="SAM" id="SignalP"/>
    </source>
</evidence>
<dbReference type="EMBL" id="JADLQX010000026">
    <property type="protein sequence ID" value="MBF6301374.1"/>
    <property type="molecule type" value="Genomic_DNA"/>
</dbReference>
<organism evidence="3 4">
    <name type="scientific">Nocardia amamiensis</name>
    <dbReference type="NCBI Taxonomy" id="404578"/>
    <lineage>
        <taxon>Bacteria</taxon>
        <taxon>Bacillati</taxon>
        <taxon>Actinomycetota</taxon>
        <taxon>Actinomycetes</taxon>
        <taxon>Mycobacteriales</taxon>
        <taxon>Nocardiaceae</taxon>
        <taxon>Nocardia</taxon>
    </lineage>
</organism>
<dbReference type="RefSeq" id="WP_195132594.1">
    <property type="nucleotide sequence ID" value="NZ_JADLQX010000026.1"/>
</dbReference>
<dbReference type="PROSITE" id="PS51257">
    <property type="entry name" value="PROKAR_LIPOPROTEIN"/>
    <property type="match status" value="1"/>
</dbReference>
<keyword evidence="4" id="KW-1185">Reference proteome</keyword>
<proteinExistence type="predicted"/>
<protein>
    <submittedName>
        <fullName evidence="3">Fasciclin domain-containing protein</fullName>
    </submittedName>
</protein>
<dbReference type="SUPFAM" id="SSF82153">
    <property type="entry name" value="FAS1 domain"/>
    <property type="match status" value="1"/>
</dbReference>
<comment type="caution">
    <text evidence="3">The sequence shown here is derived from an EMBL/GenBank/DDBJ whole genome shotgun (WGS) entry which is preliminary data.</text>
</comment>
<dbReference type="PANTHER" id="PTHR10900">
    <property type="entry name" value="PERIOSTIN-RELATED"/>
    <property type="match status" value="1"/>
</dbReference>
<evidence type="ECO:0000313" key="3">
    <source>
        <dbReference type="EMBL" id="MBF6301374.1"/>
    </source>
</evidence>
<feature type="signal peptide" evidence="1">
    <location>
        <begin position="1"/>
        <end position="21"/>
    </location>
</feature>
<name>A0ABS0CXP6_9NOCA</name>
<dbReference type="Gene3D" id="2.30.180.10">
    <property type="entry name" value="FAS1 domain"/>
    <property type="match status" value="1"/>
</dbReference>
<dbReference type="PROSITE" id="PS50213">
    <property type="entry name" value="FAS1"/>
    <property type="match status" value="1"/>
</dbReference>
<sequence>MLIRKCSIVIPAILSMALVGAGCGDGSSDSGDPMPMTTVGTPMTSASEMTKPAAAPVGPGCSSYAAQVPSGPGSLEEMAREPVTVAASNSPQLTTFTAAVSGKLNPQVNLVDTLDGGEFTVFAPLDSAFAAIDPATIDALKADPATLTKILTYHVVPGRTAPDAVAGTHETVEGSEVTVQRSGDELTVNDKKVVCGGVETANATVYLIDGVLIPPAG</sequence>
<evidence type="ECO:0000313" key="4">
    <source>
        <dbReference type="Proteomes" id="UP000702209"/>
    </source>
</evidence>
<feature type="domain" description="FAS1" evidence="2">
    <location>
        <begin position="80"/>
        <end position="212"/>
    </location>
</feature>